<gene>
    <name evidence="2" type="ORF">PSHT_13019</name>
</gene>
<comment type="caution">
    <text evidence="2">The sequence shown here is derived from an EMBL/GenBank/DDBJ whole genome shotgun (WGS) entry which is preliminary data.</text>
</comment>
<evidence type="ECO:0000259" key="1">
    <source>
        <dbReference type="Pfam" id="PF20515"/>
    </source>
</evidence>
<dbReference type="VEuPathDB" id="FungiDB:PSHT_13019"/>
<evidence type="ECO:0000313" key="3">
    <source>
        <dbReference type="Proteomes" id="UP000238274"/>
    </source>
</evidence>
<dbReference type="AlphaFoldDB" id="A0A2S4UTA5"/>
<name>A0A2S4UTA5_9BASI</name>
<dbReference type="InterPro" id="IPR046798">
    <property type="entry name" value="2OG-FeII_Oxy_6"/>
</dbReference>
<sequence length="370" mass="41761">MLTHREYRTGGQFGAQRILCKVVNYGNGSQFGAQGSKTNLAYEESSSSDTETEIDELDPYLLDFSSEIYNRISEQACKTLKQTALLSQSYHKSCIPFLLQMSKRPKKTTFSIELQTFSRSKTIIVTDGDSTKKIVLLICFHPHDPTNPLFNGLTELIEDIYTIIRSGCMSGIGFRGGYERGKSAGTYAIRKNLKPSQREIDECLRKKIPLHNQFVSNQLHDLSKATLEKNKAALKEFGMPSWSDGTWESFKKTFLISPIVIRIKPYSHVTNPQGLPSCPPQIFEDTHYDFLNLTAISILGRPLESSNNDVLHHTIGPPDALKTTKASTHIGFSFQISHRLVSRALKLNKLSKAEKKKRTTNQAERFKIKH</sequence>
<keyword evidence="3" id="KW-1185">Reference proteome</keyword>
<dbReference type="VEuPathDB" id="FungiDB:PSTT_04195"/>
<organism evidence="2 3">
    <name type="scientific">Puccinia striiformis</name>
    <dbReference type="NCBI Taxonomy" id="27350"/>
    <lineage>
        <taxon>Eukaryota</taxon>
        <taxon>Fungi</taxon>
        <taxon>Dikarya</taxon>
        <taxon>Basidiomycota</taxon>
        <taxon>Pucciniomycotina</taxon>
        <taxon>Pucciniomycetes</taxon>
        <taxon>Pucciniales</taxon>
        <taxon>Pucciniaceae</taxon>
        <taxon>Puccinia</taxon>
    </lineage>
</organism>
<dbReference type="Pfam" id="PF20515">
    <property type="entry name" value="2OG-FeII_Oxy_6"/>
    <property type="match status" value="1"/>
</dbReference>
<dbReference type="VEuPathDB" id="FungiDB:PSTT_12217"/>
<reference evidence="2 3" key="1">
    <citation type="submission" date="2017-12" db="EMBL/GenBank/DDBJ databases">
        <title>Gene loss provides genomic basis for host adaptation in cereal stripe rust fungi.</title>
        <authorList>
            <person name="Xia C."/>
        </authorList>
    </citation>
    <scope>NUCLEOTIDE SEQUENCE [LARGE SCALE GENOMIC DNA]</scope>
    <source>
        <strain evidence="2 3">93TX-2</strain>
    </source>
</reference>
<accession>A0A2S4UTA5</accession>
<proteinExistence type="predicted"/>
<protein>
    <recommendedName>
        <fullName evidence="1">Tet-like 2OG-Fe(II) oxygenase domain-containing protein</fullName>
    </recommendedName>
</protein>
<dbReference type="EMBL" id="PKSM01000250">
    <property type="protein sequence ID" value="POW00498.1"/>
    <property type="molecule type" value="Genomic_DNA"/>
</dbReference>
<reference evidence="3" key="3">
    <citation type="journal article" date="2018" name="Mol. Plant Microbe Interact.">
        <title>Genome sequence resources for the wheat stripe rust pathogen (Puccinia striiformis f. sp. tritici) and the barley stripe rust pathogen (Puccinia striiformis f. sp. hordei).</title>
        <authorList>
            <person name="Xia C."/>
            <person name="Wang M."/>
            <person name="Yin C."/>
            <person name="Cornejo O.E."/>
            <person name="Hulbert S.H."/>
            <person name="Chen X."/>
        </authorList>
    </citation>
    <scope>NUCLEOTIDE SEQUENCE [LARGE SCALE GENOMIC DNA]</scope>
    <source>
        <strain evidence="3">93TX-2</strain>
    </source>
</reference>
<feature type="domain" description="Tet-like 2OG-Fe(II) oxygenase" evidence="1">
    <location>
        <begin position="167"/>
        <end position="255"/>
    </location>
</feature>
<reference evidence="3" key="2">
    <citation type="journal article" date="2018" name="BMC Genomics">
        <title>Genomic insights into host adaptation between the wheat stripe rust pathogen (Puccinia striiformis f. sp. tritici) and the barley stripe rust pathogen (Puccinia striiformis f. sp. hordei).</title>
        <authorList>
            <person name="Xia C."/>
            <person name="Wang M."/>
            <person name="Yin C."/>
            <person name="Cornejo O.E."/>
            <person name="Hulbert S.H."/>
            <person name="Chen X."/>
        </authorList>
    </citation>
    <scope>NUCLEOTIDE SEQUENCE [LARGE SCALE GENOMIC DNA]</scope>
    <source>
        <strain evidence="3">93TX-2</strain>
    </source>
</reference>
<dbReference type="Proteomes" id="UP000238274">
    <property type="component" value="Unassembled WGS sequence"/>
</dbReference>
<evidence type="ECO:0000313" key="2">
    <source>
        <dbReference type="EMBL" id="POW00498.1"/>
    </source>
</evidence>